<evidence type="ECO:0000313" key="2">
    <source>
        <dbReference type="Proteomes" id="UP000831701"/>
    </source>
</evidence>
<accession>A0ACB8XAJ7</accession>
<gene>
    <name evidence="1" type="ORF">L3Q82_016349</name>
</gene>
<comment type="caution">
    <text evidence="1">The sequence shown here is derived from an EMBL/GenBank/DDBJ whole genome shotgun (WGS) entry which is preliminary data.</text>
</comment>
<proteinExistence type="predicted"/>
<reference evidence="1" key="1">
    <citation type="submission" date="2022-04" db="EMBL/GenBank/DDBJ databases">
        <title>Jade perch genome.</title>
        <authorList>
            <person name="Chao B."/>
        </authorList>
    </citation>
    <scope>NUCLEOTIDE SEQUENCE</scope>
    <source>
        <strain evidence="1">CB-2022</strain>
    </source>
</reference>
<evidence type="ECO:0000313" key="1">
    <source>
        <dbReference type="EMBL" id="KAI3375938.1"/>
    </source>
</evidence>
<name>A0ACB8XAJ7_9TELE</name>
<protein>
    <submittedName>
        <fullName evidence="1">Uncharacterized protein</fullName>
    </submittedName>
</protein>
<keyword evidence="2" id="KW-1185">Reference proteome</keyword>
<organism evidence="1 2">
    <name type="scientific">Scortum barcoo</name>
    <name type="common">barcoo grunter</name>
    <dbReference type="NCBI Taxonomy" id="214431"/>
    <lineage>
        <taxon>Eukaryota</taxon>
        <taxon>Metazoa</taxon>
        <taxon>Chordata</taxon>
        <taxon>Craniata</taxon>
        <taxon>Vertebrata</taxon>
        <taxon>Euteleostomi</taxon>
        <taxon>Actinopterygii</taxon>
        <taxon>Neopterygii</taxon>
        <taxon>Teleostei</taxon>
        <taxon>Neoteleostei</taxon>
        <taxon>Acanthomorphata</taxon>
        <taxon>Eupercaria</taxon>
        <taxon>Centrarchiformes</taxon>
        <taxon>Terapontoidei</taxon>
        <taxon>Terapontidae</taxon>
        <taxon>Scortum</taxon>
    </lineage>
</organism>
<dbReference type="Proteomes" id="UP000831701">
    <property type="component" value="Chromosome 2"/>
</dbReference>
<dbReference type="EMBL" id="CM041532">
    <property type="protein sequence ID" value="KAI3375938.1"/>
    <property type="molecule type" value="Genomic_DNA"/>
</dbReference>
<sequence length="134" mass="14410">MIDRWVSQGDITVILMCLCVRMSGGKKRSGFQITSACDLRFQPTSIRPISSKHGPETSSNQEPPPPTALTGSSSQPTTPSLKRKYISQDAPGQGMGSSSRFRVVRLVVGGAGSGGRGEPYRRGRWMCTELHGAT</sequence>